<feature type="compositionally biased region" description="Low complexity" evidence="9">
    <location>
        <begin position="103"/>
        <end position="117"/>
    </location>
</feature>
<dbReference type="InterPro" id="IPR038765">
    <property type="entry name" value="Papain-like_cys_pep_sf"/>
</dbReference>
<feature type="compositionally biased region" description="Basic and acidic residues" evidence="9">
    <location>
        <begin position="119"/>
        <end position="135"/>
    </location>
</feature>
<feature type="region of interest" description="Disordered" evidence="9">
    <location>
        <begin position="439"/>
        <end position="468"/>
    </location>
</feature>
<evidence type="ECO:0000259" key="10">
    <source>
        <dbReference type="PROSITE" id="PS52048"/>
    </source>
</evidence>
<comment type="catalytic activity">
    <reaction evidence="1 7 8">
        <text>Thiol-dependent hydrolysis of ester, thioester, amide, peptide and isopeptide bonds formed by the C-terminal Gly of ubiquitin (a 76-residue protein attached to proteins as an intracellular targeting signal).</text>
        <dbReference type="EC" id="3.4.19.12"/>
    </reaction>
</comment>
<feature type="site" description="Important for enzyme activity" evidence="7">
    <location>
        <position position="494"/>
    </location>
</feature>
<feature type="active site" description="Proton donor" evidence="7">
    <location>
        <position position="479"/>
    </location>
</feature>
<dbReference type="PROSITE" id="PS52048">
    <property type="entry name" value="UCH_DOMAIN"/>
    <property type="match status" value="1"/>
</dbReference>
<dbReference type="GO" id="GO:0006511">
    <property type="term" value="P:ubiquitin-dependent protein catabolic process"/>
    <property type="evidence" value="ECO:0007669"/>
    <property type="project" value="UniProtKB-UniRule"/>
</dbReference>
<keyword evidence="6 7" id="KW-0788">Thiol protease</keyword>
<protein>
    <recommendedName>
        <fullName evidence="8">Ubiquitin carboxyl-terminal hydrolase</fullName>
        <ecNumber evidence="8">3.4.19.12</ecNumber>
    </recommendedName>
</protein>
<gene>
    <name evidence="11" type="ORF">XA68_15340</name>
</gene>
<dbReference type="Gene3D" id="3.40.532.10">
    <property type="entry name" value="Peptidase C12, ubiquitin carboxyl-terminal hydrolase"/>
    <property type="match status" value="1"/>
</dbReference>
<dbReference type="STRING" id="268505.A0A2A9P8A8"/>
<evidence type="ECO:0000256" key="5">
    <source>
        <dbReference type="ARBA" id="ARBA00022801"/>
    </source>
</evidence>
<evidence type="ECO:0000313" key="11">
    <source>
        <dbReference type="EMBL" id="PFH57221.1"/>
    </source>
</evidence>
<dbReference type="PANTHER" id="PTHR10589">
    <property type="entry name" value="UBIQUITIN CARBOXYL-TERMINAL HYDROLASE"/>
    <property type="match status" value="1"/>
</dbReference>
<evidence type="ECO:0000256" key="6">
    <source>
        <dbReference type="ARBA" id="ARBA00022807"/>
    </source>
</evidence>
<feature type="domain" description="UCH catalytic" evidence="10">
    <location>
        <begin position="286"/>
        <end position="540"/>
    </location>
</feature>
<dbReference type="PANTHER" id="PTHR10589:SF16">
    <property type="entry name" value="UBIQUITIN CARBOXYL-TERMINAL HYDROLASE ISOZYME L5"/>
    <property type="match status" value="1"/>
</dbReference>
<keyword evidence="12" id="KW-1185">Reference proteome</keyword>
<feature type="region of interest" description="Disordered" evidence="9">
    <location>
        <begin position="75"/>
        <end position="262"/>
    </location>
</feature>
<dbReference type="PRINTS" id="PR00707">
    <property type="entry name" value="UBCTHYDRLASE"/>
</dbReference>
<dbReference type="InterPro" id="IPR001578">
    <property type="entry name" value="Peptidase_C12_UCH"/>
</dbReference>
<keyword evidence="4 7" id="KW-0833">Ubl conjugation pathway</keyword>
<dbReference type="GO" id="GO:0016579">
    <property type="term" value="P:protein deubiquitination"/>
    <property type="evidence" value="ECO:0007669"/>
    <property type="project" value="TreeGrafter"/>
</dbReference>
<dbReference type="Proteomes" id="UP000037136">
    <property type="component" value="Unassembled WGS sequence"/>
</dbReference>
<name>A0A2A9P8A8_OPHUN</name>
<comment type="caution">
    <text evidence="11">The sequence shown here is derived from an EMBL/GenBank/DDBJ whole genome shotgun (WGS) entry which is preliminary data.</text>
</comment>
<accession>A0A2A9P8A8</accession>
<dbReference type="EMBL" id="LAZP02000438">
    <property type="protein sequence ID" value="PFH57221.1"/>
    <property type="molecule type" value="Genomic_DNA"/>
</dbReference>
<dbReference type="GO" id="GO:0004843">
    <property type="term" value="F:cysteine-type deubiquitinase activity"/>
    <property type="evidence" value="ECO:0007669"/>
    <property type="project" value="UniProtKB-UniRule"/>
</dbReference>
<evidence type="ECO:0000256" key="2">
    <source>
        <dbReference type="ARBA" id="ARBA00009326"/>
    </source>
</evidence>
<comment type="similarity">
    <text evidence="2 7 8">Belongs to the peptidase C12 family.</text>
</comment>
<dbReference type="FunFam" id="3.40.532.10:FF:000010">
    <property type="entry name" value="Ubiquitin carboxyl-terminal hydrolase"/>
    <property type="match status" value="1"/>
</dbReference>
<dbReference type="GO" id="GO:0005737">
    <property type="term" value="C:cytoplasm"/>
    <property type="evidence" value="ECO:0007669"/>
    <property type="project" value="TreeGrafter"/>
</dbReference>
<dbReference type="SUPFAM" id="SSF54001">
    <property type="entry name" value="Cysteine proteinases"/>
    <property type="match status" value="1"/>
</dbReference>
<dbReference type="Pfam" id="PF01088">
    <property type="entry name" value="Peptidase_C12"/>
    <property type="match status" value="1"/>
</dbReference>
<dbReference type="EC" id="3.4.19.12" evidence="8"/>
<proteinExistence type="inferred from homology"/>
<evidence type="ECO:0000256" key="9">
    <source>
        <dbReference type="SAM" id="MobiDB-lite"/>
    </source>
</evidence>
<reference evidence="11 12" key="1">
    <citation type="journal article" date="2015" name="BMC Genomics">
        <title>Gene expression during zombie ant biting behavior reflects the complexity underlying fungal parasitic behavioral manipulation.</title>
        <authorList>
            <person name="de Bekker C."/>
            <person name="Ohm R.A."/>
            <person name="Loreto R.G."/>
            <person name="Sebastian A."/>
            <person name="Albert I."/>
            <person name="Merrow M."/>
            <person name="Brachmann A."/>
            <person name="Hughes D.P."/>
        </authorList>
    </citation>
    <scope>NUCLEOTIDE SEQUENCE [LARGE SCALE GENOMIC DNA]</scope>
    <source>
        <strain evidence="11 12">SC16a</strain>
    </source>
</reference>
<reference evidence="11 12" key="2">
    <citation type="journal article" date="2017" name="Sci. Rep.">
        <title>Ant-infecting Ophiocordyceps genomes reveal a high diversity of potential behavioral manipulation genes and a possible major role for enterotoxins.</title>
        <authorList>
            <person name="de Bekker C."/>
            <person name="Ohm R.A."/>
            <person name="Evans H.C."/>
            <person name="Brachmann A."/>
            <person name="Hughes D.P."/>
        </authorList>
    </citation>
    <scope>NUCLEOTIDE SEQUENCE [LARGE SCALE GENOMIC DNA]</scope>
    <source>
        <strain evidence="11 12">SC16a</strain>
    </source>
</reference>
<feature type="region of interest" description="Disordered" evidence="9">
    <location>
        <begin position="1"/>
        <end position="23"/>
    </location>
</feature>
<feature type="active site" description="Nucleophile" evidence="7">
    <location>
        <position position="366"/>
    </location>
</feature>
<dbReference type="OrthoDB" id="1924260at2759"/>
<dbReference type="AlphaFoldDB" id="A0A2A9P8A8"/>
<feature type="site" description="Transition state stabilizer" evidence="7">
    <location>
        <position position="360"/>
    </location>
</feature>
<dbReference type="PROSITE" id="PS52049">
    <property type="entry name" value="ULD"/>
    <property type="match status" value="1"/>
</dbReference>
<feature type="compositionally biased region" description="Basic and acidic residues" evidence="9">
    <location>
        <begin position="210"/>
        <end position="220"/>
    </location>
</feature>
<sequence>MARRQNTAAGPGATEHAAPVASEQAIEDMAERVAEKAVIKVLDAVSDRFVKAFTDKIQDGIVERIAASVAERIAAAAPAQDKFDKQDNSTSRLEEEEEPQRIAASVVEAVPSAVPVPEEVDKQGETTPKLEDDQPQKMAASVAETIPATAPEEVNKQGKITPRLEDDGTQSQPPARSTRRRGARKRPSPETEEVPPEKKPRTARKPRTSRNPEAEDKVAEAVEGPATRARVKKTNNPEAENNKFEAENYKMEEPGDETDDENLPSDNLLIEALKPLDDKDIEEWGGWAEVESEPAFFNFILNKLGVQGLAVRELLSLDHWGLNYLPTPVHGLVFLFQYAPQLADDDDEDHDEEPVWFANQTTNNSCASVALLNIVMNAENVELGEKLQAFKDSTRDLSTPLRGNSISTNGFIRAAHNSFVRRMDQLNADLCLAWEADADNAKGPGKTPAPKRVNKQSTTAAPKKAPKKTVKPDVEYSFHFIAYVPAGGFVWELDGMRTKPRRIGALGANQWTDVAAPRIQDRIEDYGESQFGFSLLAVCRSPLLVNSGVMASGLAAIHLLRDHFQDDTDFANALDSQPEVLLLLHDEDYLGEFGLKASDVAVAELPADAEQKMQAEIFGPEEACNLLSELAGEVCVAMAKYREEMQTAGEEADRVAGRQKDYTPALHLWMTKLAELGVLEDVIGASQ</sequence>
<evidence type="ECO:0000256" key="8">
    <source>
        <dbReference type="RuleBase" id="RU361215"/>
    </source>
</evidence>
<organism evidence="11 12">
    <name type="scientific">Ophiocordyceps unilateralis</name>
    <name type="common">Zombie-ant fungus</name>
    <name type="synonym">Torrubia unilateralis</name>
    <dbReference type="NCBI Taxonomy" id="268505"/>
    <lineage>
        <taxon>Eukaryota</taxon>
        <taxon>Fungi</taxon>
        <taxon>Dikarya</taxon>
        <taxon>Ascomycota</taxon>
        <taxon>Pezizomycotina</taxon>
        <taxon>Sordariomycetes</taxon>
        <taxon>Hypocreomycetidae</taxon>
        <taxon>Hypocreales</taxon>
        <taxon>Ophiocordycipitaceae</taxon>
        <taxon>Ophiocordyceps</taxon>
    </lineage>
</organism>
<feature type="compositionally biased region" description="Basic and acidic residues" evidence="9">
    <location>
        <begin position="240"/>
        <end position="253"/>
    </location>
</feature>
<keyword evidence="3 7" id="KW-0645">Protease</keyword>
<evidence type="ECO:0000313" key="12">
    <source>
        <dbReference type="Proteomes" id="UP000037136"/>
    </source>
</evidence>
<keyword evidence="5 7" id="KW-0378">Hydrolase</keyword>
<evidence type="ECO:0000256" key="3">
    <source>
        <dbReference type="ARBA" id="ARBA00022670"/>
    </source>
</evidence>
<evidence type="ECO:0000256" key="7">
    <source>
        <dbReference type="PROSITE-ProRule" id="PRU01393"/>
    </source>
</evidence>
<evidence type="ECO:0000256" key="1">
    <source>
        <dbReference type="ARBA" id="ARBA00000707"/>
    </source>
</evidence>
<evidence type="ECO:0000256" key="4">
    <source>
        <dbReference type="ARBA" id="ARBA00022786"/>
    </source>
</evidence>
<feature type="compositionally biased region" description="Basic residues" evidence="9">
    <location>
        <begin position="177"/>
        <end position="186"/>
    </location>
</feature>
<dbReference type="InterPro" id="IPR036959">
    <property type="entry name" value="Peptidase_C12_UCH_sf"/>
</dbReference>